<dbReference type="Gene3D" id="3.40.640.10">
    <property type="entry name" value="Type I PLP-dependent aspartate aminotransferase-like (Major domain)"/>
    <property type="match status" value="1"/>
</dbReference>
<proteinExistence type="inferred from homology"/>
<dbReference type="SUPFAM" id="SSF53383">
    <property type="entry name" value="PLP-dependent transferases"/>
    <property type="match status" value="1"/>
</dbReference>
<protein>
    <submittedName>
        <fullName evidence="5">(S)-ureidoglycine--glyoxylate transaminase</fullName>
    </submittedName>
</protein>
<evidence type="ECO:0000259" key="4">
    <source>
        <dbReference type="Pfam" id="PF00266"/>
    </source>
</evidence>
<dbReference type="PANTHER" id="PTHR21152">
    <property type="entry name" value="AMINOTRANSFERASE CLASS V"/>
    <property type="match status" value="1"/>
</dbReference>
<accession>A0ABU7U606</accession>
<evidence type="ECO:0000256" key="1">
    <source>
        <dbReference type="ARBA" id="ARBA00001933"/>
    </source>
</evidence>
<dbReference type="InterPro" id="IPR015424">
    <property type="entry name" value="PyrdxlP-dep_Trfase"/>
</dbReference>
<gene>
    <name evidence="5" type="ORF">DOFOFD_09755</name>
</gene>
<dbReference type="Pfam" id="PF00266">
    <property type="entry name" value="Aminotran_5"/>
    <property type="match status" value="1"/>
</dbReference>
<dbReference type="InterPro" id="IPR024169">
    <property type="entry name" value="SP_NH2Trfase/AEP_transaminase"/>
</dbReference>
<evidence type="ECO:0000313" key="6">
    <source>
        <dbReference type="Proteomes" id="UP001312908"/>
    </source>
</evidence>
<comment type="similarity">
    <text evidence="2">Belongs to the class-V pyridoxal-phosphate-dependent aminotransferase family.</text>
</comment>
<dbReference type="Gene3D" id="3.90.1150.10">
    <property type="entry name" value="Aspartate Aminotransferase, domain 1"/>
    <property type="match status" value="1"/>
</dbReference>
<keyword evidence="6" id="KW-1185">Reference proteome</keyword>
<dbReference type="InterPro" id="IPR015421">
    <property type="entry name" value="PyrdxlP-dep_Trfase_major"/>
</dbReference>
<comment type="caution">
    <text evidence="5">The sequence shown here is derived from an EMBL/GenBank/DDBJ whole genome shotgun (WGS) entry which is preliminary data.</text>
</comment>
<dbReference type="EMBL" id="JAWJZY010000004">
    <property type="protein sequence ID" value="MEE8659292.1"/>
    <property type="molecule type" value="Genomic_DNA"/>
</dbReference>
<dbReference type="InterPro" id="IPR000192">
    <property type="entry name" value="Aminotrans_V_dom"/>
</dbReference>
<dbReference type="InterPro" id="IPR015422">
    <property type="entry name" value="PyrdxlP-dep_Trfase_small"/>
</dbReference>
<reference evidence="5 6" key="1">
    <citation type="submission" date="2023-10" db="EMBL/GenBank/DDBJ databases">
        <title>Sorlinia euscelidii gen. nov., sp. nov., an acetic acid bacteria isolated from the gut of Euscelidius variegatus emitter.</title>
        <authorList>
            <person name="Michoud G."/>
            <person name="Marasco R."/>
            <person name="Seferji K."/>
            <person name="Gonella E."/>
            <person name="Garuglieri E."/>
            <person name="Alma A."/>
            <person name="Mapelli F."/>
            <person name="Borin S."/>
            <person name="Daffonchio D."/>
            <person name="Crotti E."/>
        </authorList>
    </citation>
    <scope>NUCLEOTIDE SEQUENCE [LARGE SCALE GENOMIC DNA]</scope>
    <source>
        <strain evidence="5 6">EV16P</strain>
    </source>
</reference>
<sequence>MMANSSLNKPYFSDIDPPTRLLMGPGPANVHPRVLRAMSADVLGQFDPEMTQYMNETMALYREVFRTKNKWTFLVNGSARAGIEAALTSLLEPGARVLILRAGRFGLLLSEICERIDAEIHLIDLAWGEVATLAQIEEAIKAVKPAVFACIHGDTSTTTAQPLEGVGALCKKYGVMSYVDATATLGGMAVETDGWEIDVVSSGLQKCMGGPPGSAPITISDRAADFIFSRRKVELGLKTKDSAAGARPFIRSNYFDLAMIMQYWSDRRLNHHTEATSMLYASRECARVALEEGLEARFARHRDCKAEMVRGVEALGLKLYGDAASRMANVTGIYVPAHLDDETVRTRMRDEHGIEIGTAFGPLAGKIWRIGAMGHNAHLSNVRRVLAALETCLK</sequence>
<evidence type="ECO:0000256" key="3">
    <source>
        <dbReference type="ARBA" id="ARBA00022898"/>
    </source>
</evidence>
<name>A0ABU7U606_9PROT</name>
<keyword evidence="3" id="KW-0663">Pyridoxal phosphate</keyword>
<evidence type="ECO:0000313" key="5">
    <source>
        <dbReference type="EMBL" id="MEE8659292.1"/>
    </source>
</evidence>
<dbReference type="PIRSF" id="PIRSF000524">
    <property type="entry name" value="SPT"/>
    <property type="match status" value="1"/>
</dbReference>
<evidence type="ECO:0000256" key="2">
    <source>
        <dbReference type="ARBA" id="ARBA00009236"/>
    </source>
</evidence>
<dbReference type="Proteomes" id="UP001312908">
    <property type="component" value="Unassembled WGS sequence"/>
</dbReference>
<organism evidence="5 6">
    <name type="scientific">Sorlinia euscelidii</name>
    <dbReference type="NCBI Taxonomy" id="3081148"/>
    <lineage>
        <taxon>Bacteria</taxon>
        <taxon>Pseudomonadati</taxon>
        <taxon>Pseudomonadota</taxon>
        <taxon>Alphaproteobacteria</taxon>
        <taxon>Acetobacterales</taxon>
        <taxon>Acetobacteraceae</taxon>
        <taxon>Sorlinia</taxon>
    </lineage>
</organism>
<dbReference type="PANTHER" id="PTHR21152:SF40">
    <property type="entry name" value="ALANINE--GLYOXYLATE AMINOTRANSFERASE"/>
    <property type="match status" value="1"/>
</dbReference>
<comment type="cofactor">
    <cofactor evidence="1">
        <name>pyridoxal 5'-phosphate</name>
        <dbReference type="ChEBI" id="CHEBI:597326"/>
    </cofactor>
</comment>
<feature type="domain" description="Aminotransferase class V" evidence="4">
    <location>
        <begin position="43"/>
        <end position="357"/>
    </location>
</feature>